<dbReference type="GO" id="GO:0016787">
    <property type="term" value="F:hydrolase activity"/>
    <property type="evidence" value="ECO:0007669"/>
    <property type="project" value="InterPro"/>
</dbReference>
<dbReference type="AlphaFoldDB" id="A0AA42BK47"/>
<dbReference type="InterPro" id="IPR052358">
    <property type="entry name" value="Aro_Compnd_Degr_Hydrolases"/>
</dbReference>
<dbReference type="PANTHER" id="PTHR35563">
    <property type="entry name" value="BARREL METAL-DEPENDENT HYDROLASE, PUTATIVE (AFU_ORTHOLOGUE AFUA_1G16240)-RELATED"/>
    <property type="match status" value="1"/>
</dbReference>
<protein>
    <submittedName>
        <fullName evidence="2">Amidohydrolase family protein</fullName>
    </submittedName>
</protein>
<gene>
    <name evidence="2" type="ORF">NKG59_09030</name>
</gene>
<accession>A0AA42BK47</accession>
<evidence type="ECO:0000259" key="1">
    <source>
        <dbReference type="Pfam" id="PF04909"/>
    </source>
</evidence>
<dbReference type="EMBL" id="JAMYWC010000002">
    <property type="protein sequence ID" value="MCP1172502.1"/>
    <property type="molecule type" value="Genomic_DNA"/>
</dbReference>
<evidence type="ECO:0000313" key="3">
    <source>
        <dbReference type="Proteomes" id="UP001162793"/>
    </source>
</evidence>
<dbReference type="InterPro" id="IPR006680">
    <property type="entry name" value="Amidohydro-rel"/>
</dbReference>
<dbReference type="Proteomes" id="UP001162793">
    <property type="component" value="Unassembled WGS sequence"/>
</dbReference>
<dbReference type="Pfam" id="PF04909">
    <property type="entry name" value="Amidohydro_2"/>
    <property type="match status" value="1"/>
</dbReference>
<evidence type="ECO:0000313" key="2">
    <source>
        <dbReference type="EMBL" id="MCP1172502.1"/>
    </source>
</evidence>
<dbReference type="PANTHER" id="PTHR35563:SF2">
    <property type="entry name" value="BARREL METAL-DEPENDENT HYDROLASE, PUTATIVE (AFU_ORTHOLOGUE AFUA_1G16240)-RELATED"/>
    <property type="match status" value="1"/>
</dbReference>
<dbReference type="SUPFAM" id="SSF51556">
    <property type="entry name" value="Metallo-dependent hydrolases"/>
    <property type="match status" value="1"/>
</dbReference>
<sequence>MQGELNGGVWDCHTHIYGPWDAFPLPANASYRPAEAPMTQLLALHEQLGITHGVLVQAACYQADHRALLSALAMTKGRYRGVALVDHTTSGDALRELHEGGVRGIRFNFMGHLPGERDLDRLRELAERVGPMGWHVLLHGQLDQLLPVLDAWEDLDVPLVIDHMGRQDATRPLDEAAVRELERHLRKDNRWIKLSGVDRLMQGAAPPWTAALPLVRRLVQAAPERAIWGTDWPHPNIKGDVPDDSSLLAFVQEACGAEAAEAVLVHNPQRLYF</sequence>
<comment type="caution">
    <text evidence="2">The sequence shown here is derived from an EMBL/GenBank/DDBJ whole genome shotgun (WGS) entry which is preliminary data.</text>
</comment>
<dbReference type="InterPro" id="IPR032466">
    <property type="entry name" value="Metal_Hydrolase"/>
</dbReference>
<dbReference type="Gene3D" id="3.20.20.140">
    <property type="entry name" value="Metal-dependent hydrolases"/>
    <property type="match status" value="1"/>
</dbReference>
<keyword evidence="3" id="KW-1185">Reference proteome</keyword>
<name>A0AA42BK47_9RALS</name>
<feature type="domain" description="Amidohydrolase-related" evidence="1">
    <location>
        <begin position="10"/>
        <end position="272"/>
    </location>
</feature>
<dbReference type="RefSeq" id="WP_253536439.1">
    <property type="nucleotide sequence ID" value="NZ_JAMYWC010000002.1"/>
</dbReference>
<proteinExistence type="predicted"/>
<reference evidence="3" key="1">
    <citation type="journal article" date="2023" name="Front. Microbiol.">
        <title>Ralstonia chuxiongensis sp. nov., Ralstonia mojiangensis sp. nov., and Ralstonia soli sp. nov., isolated from tobacco fields, are three novel species in the family Burkholderiaceae.</title>
        <authorList>
            <person name="Lu C.H."/>
            <person name="Zhang Y.Y."/>
            <person name="Jiang N."/>
            <person name="Chen W."/>
            <person name="Shao X."/>
            <person name="Zhao Z.M."/>
            <person name="Lu W.L."/>
            <person name="Hu X."/>
            <person name="Xi Y.X."/>
            <person name="Zou S.Y."/>
            <person name="Wei Q.J."/>
            <person name="Lin Z.L."/>
            <person name="Gong L."/>
            <person name="Gai X.T."/>
            <person name="Zhang L.Q."/>
            <person name="Li J.Y."/>
            <person name="Jin Y."/>
            <person name="Xia Z.Y."/>
        </authorList>
    </citation>
    <scope>NUCLEOTIDE SEQUENCE [LARGE SCALE GENOMIC DNA]</scope>
    <source>
        <strain evidence="3">21YRMH01-3</strain>
    </source>
</reference>
<organism evidence="2 3">
    <name type="scientific">Ralstonia chuxiongensis</name>
    <dbReference type="NCBI Taxonomy" id="2957504"/>
    <lineage>
        <taxon>Bacteria</taxon>
        <taxon>Pseudomonadati</taxon>
        <taxon>Pseudomonadota</taxon>
        <taxon>Betaproteobacteria</taxon>
        <taxon>Burkholderiales</taxon>
        <taxon>Burkholderiaceae</taxon>
        <taxon>Ralstonia</taxon>
    </lineage>
</organism>